<reference evidence="1" key="1">
    <citation type="submission" date="2025-08" db="UniProtKB">
        <authorList>
            <consortium name="RefSeq"/>
        </authorList>
    </citation>
    <scope>IDENTIFICATION</scope>
</reference>
<dbReference type="OrthoDB" id="1910345at2759"/>
<protein>
    <submittedName>
        <fullName evidence="1">Uncharacterized protein isoform X2</fullName>
    </submittedName>
</protein>
<accession>A0A1S3XFW2</accession>
<organism evidence="1">
    <name type="scientific">Nicotiana tabacum</name>
    <name type="common">Common tobacco</name>
    <dbReference type="NCBI Taxonomy" id="4097"/>
    <lineage>
        <taxon>Eukaryota</taxon>
        <taxon>Viridiplantae</taxon>
        <taxon>Streptophyta</taxon>
        <taxon>Embryophyta</taxon>
        <taxon>Tracheophyta</taxon>
        <taxon>Spermatophyta</taxon>
        <taxon>Magnoliopsida</taxon>
        <taxon>eudicotyledons</taxon>
        <taxon>Gunneridae</taxon>
        <taxon>Pentapetalae</taxon>
        <taxon>asterids</taxon>
        <taxon>lamiids</taxon>
        <taxon>Solanales</taxon>
        <taxon>Solanaceae</taxon>
        <taxon>Nicotianoideae</taxon>
        <taxon>Nicotianeae</taxon>
        <taxon>Nicotiana</taxon>
    </lineage>
</organism>
<sequence>MLPFPNAPLRRLVLLLRFNRLSQLYPNLRSLPNELLPPLPSNFWRHLSLIGPVCWPLEVGDGGLFGPVVSSSTSRGSIGNSRDVGVRFVYTLSFPDPTHGIILDGACSDAPDSTLSALASWFAD</sequence>
<dbReference type="RefSeq" id="XP_016438790.1">
    <property type="nucleotide sequence ID" value="XM_016583304.1"/>
</dbReference>
<proteinExistence type="predicted"/>
<gene>
    <name evidence="1" type="primary">LOC107764700</name>
</gene>
<name>A0A1S3XFW2_TOBAC</name>
<evidence type="ECO:0000313" key="1">
    <source>
        <dbReference type="RefSeq" id="XP_016438790.1"/>
    </source>
</evidence>
<dbReference type="AlphaFoldDB" id="A0A1S3XFW2"/>